<reference evidence="1 2" key="1">
    <citation type="submission" date="2023-06" db="EMBL/GenBank/DDBJ databases">
        <title>Aquibacillus rhizosphaerae LR5S19.</title>
        <authorList>
            <person name="Sun J.-Q."/>
        </authorList>
    </citation>
    <scope>NUCLEOTIDE SEQUENCE [LARGE SCALE GENOMIC DNA]</scope>
    <source>
        <strain evidence="1 2">LR5S19</strain>
    </source>
</reference>
<keyword evidence="2" id="KW-1185">Reference proteome</keyword>
<comment type="caution">
    <text evidence="1">The sequence shown here is derived from an EMBL/GenBank/DDBJ whole genome shotgun (WGS) entry which is preliminary data.</text>
</comment>
<protein>
    <submittedName>
        <fullName evidence="1">Pilus assembly protein PilM</fullName>
    </submittedName>
</protein>
<evidence type="ECO:0000313" key="2">
    <source>
        <dbReference type="Proteomes" id="UP001235343"/>
    </source>
</evidence>
<dbReference type="RefSeq" id="WP_285932961.1">
    <property type="nucleotide sequence ID" value="NZ_JASTZU010000042.1"/>
</dbReference>
<proteinExistence type="predicted"/>
<dbReference type="InterPro" id="IPR050696">
    <property type="entry name" value="FtsA/MreB"/>
</dbReference>
<organism evidence="1 2">
    <name type="scientific">Aquibacillus rhizosphaerae</name>
    <dbReference type="NCBI Taxonomy" id="3051431"/>
    <lineage>
        <taxon>Bacteria</taxon>
        <taxon>Bacillati</taxon>
        <taxon>Bacillota</taxon>
        <taxon>Bacilli</taxon>
        <taxon>Bacillales</taxon>
        <taxon>Bacillaceae</taxon>
        <taxon>Aquibacillus</taxon>
    </lineage>
</organism>
<dbReference type="Pfam" id="PF11104">
    <property type="entry name" value="PilM_2"/>
    <property type="match status" value="1"/>
</dbReference>
<dbReference type="Gene3D" id="3.30.420.40">
    <property type="match status" value="2"/>
</dbReference>
<evidence type="ECO:0000313" key="1">
    <source>
        <dbReference type="EMBL" id="MDL4841673.1"/>
    </source>
</evidence>
<dbReference type="Proteomes" id="UP001235343">
    <property type="component" value="Unassembled WGS sequence"/>
</dbReference>
<dbReference type="Gene3D" id="3.30.1490.300">
    <property type="match status" value="1"/>
</dbReference>
<dbReference type="InterPro" id="IPR005883">
    <property type="entry name" value="PilM"/>
</dbReference>
<sequence>MNGLNKQVNLIIKDRVLRYMVSKQPSVEGIVDYGEVFLDADIIEDGKLINREAFLKVLETLVKENKWKGKRLAFCVPDSFVTIREQLVPKELTKEEMRSYINMELEESIRLPFSNPVIDFVIVGEENNQSKILLFAYPKDRMADFVQLFDKVGMKPVVADLSALSIYRLYSHLDLSSQNEHLLSIQWGKDANVLTAFNFNKPIFTRYIKSSLNKSDWRWSEDESDIYWVGEADELEQVRNEQLVTIERFMDFYQYSVMDGNHQITKMLLSGDFPNLPLIKKEIEERYNLPVETMEKQLSGKIDFPSKYVDVLGLAIKK</sequence>
<dbReference type="PANTHER" id="PTHR32432:SF3">
    <property type="entry name" value="ETHANOLAMINE UTILIZATION PROTEIN EUTJ"/>
    <property type="match status" value="1"/>
</dbReference>
<dbReference type="InterPro" id="IPR043129">
    <property type="entry name" value="ATPase_NBD"/>
</dbReference>
<dbReference type="PANTHER" id="PTHR32432">
    <property type="entry name" value="CELL DIVISION PROTEIN FTSA-RELATED"/>
    <property type="match status" value="1"/>
</dbReference>
<name>A0ABT7L731_9BACI</name>
<dbReference type="EMBL" id="JASTZU010000042">
    <property type="protein sequence ID" value="MDL4841673.1"/>
    <property type="molecule type" value="Genomic_DNA"/>
</dbReference>
<gene>
    <name evidence="1" type="primary">pilM</name>
    <name evidence="1" type="ORF">QQS35_14625</name>
</gene>
<dbReference type="SUPFAM" id="SSF53067">
    <property type="entry name" value="Actin-like ATPase domain"/>
    <property type="match status" value="1"/>
</dbReference>
<accession>A0ABT7L731</accession>